<dbReference type="InterPro" id="IPR036164">
    <property type="entry name" value="bL21-like_sf"/>
</dbReference>
<dbReference type="InterPro" id="IPR028909">
    <property type="entry name" value="bL21-like"/>
</dbReference>
<keyword evidence="4 6" id="KW-0689">Ribosomal protein</keyword>
<evidence type="ECO:0000256" key="7">
    <source>
        <dbReference type="RuleBase" id="RU000562"/>
    </source>
</evidence>
<dbReference type="InterPro" id="IPR001787">
    <property type="entry name" value="Ribosomal_bL21"/>
</dbReference>
<name>A0A397PI12_9HYPH</name>
<evidence type="ECO:0000256" key="5">
    <source>
        <dbReference type="ARBA" id="ARBA00023274"/>
    </source>
</evidence>
<accession>A0A397PI12</accession>
<evidence type="ECO:0000256" key="1">
    <source>
        <dbReference type="ARBA" id="ARBA00008563"/>
    </source>
</evidence>
<dbReference type="InterPro" id="IPR018258">
    <property type="entry name" value="Ribosomal_bL21_CS"/>
</dbReference>
<comment type="function">
    <text evidence="6 7">This protein binds to 23S rRNA in the presence of protein L20.</text>
</comment>
<dbReference type="GO" id="GO:0005737">
    <property type="term" value="C:cytoplasm"/>
    <property type="evidence" value="ECO:0007669"/>
    <property type="project" value="UniProtKB-ARBA"/>
</dbReference>
<dbReference type="RefSeq" id="WP_119061891.1">
    <property type="nucleotide sequence ID" value="NZ_QXDF01000002.1"/>
</dbReference>
<evidence type="ECO:0000313" key="9">
    <source>
        <dbReference type="EMBL" id="RIA47509.1"/>
    </source>
</evidence>
<keyword evidence="2 6" id="KW-0699">rRNA-binding</keyword>
<dbReference type="OrthoDB" id="9813334at2"/>
<comment type="caution">
    <text evidence="9">The sequence shown here is derived from an EMBL/GenBank/DDBJ whole genome shotgun (WGS) entry which is preliminary data.</text>
</comment>
<dbReference type="AlphaFoldDB" id="A0A397PI12"/>
<proteinExistence type="inferred from homology"/>
<dbReference type="GO" id="GO:0019843">
    <property type="term" value="F:rRNA binding"/>
    <property type="evidence" value="ECO:0007669"/>
    <property type="project" value="UniProtKB-UniRule"/>
</dbReference>
<evidence type="ECO:0000256" key="8">
    <source>
        <dbReference type="SAM" id="MobiDB-lite"/>
    </source>
</evidence>
<evidence type="ECO:0000256" key="2">
    <source>
        <dbReference type="ARBA" id="ARBA00022730"/>
    </source>
</evidence>
<dbReference type="PROSITE" id="PS01169">
    <property type="entry name" value="RIBOSOMAL_L21"/>
    <property type="match status" value="1"/>
</dbReference>
<comment type="similarity">
    <text evidence="1 6 7">Belongs to the bacterial ribosomal protein bL21 family.</text>
</comment>
<keyword evidence="5 6" id="KW-0687">Ribonucleoprotein</keyword>
<dbReference type="EMBL" id="QXDF01000002">
    <property type="protein sequence ID" value="RIA47509.1"/>
    <property type="molecule type" value="Genomic_DNA"/>
</dbReference>
<dbReference type="SUPFAM" id="SSF141091">
    <property type="entry name" value="L21p-like"/>
    <property type="match status" value="1"/>
</dbReference>
<dbReference type="PANTHER" id="PTHR21349:SF0">
    <property type="entry name" value="LARGE RIBOSOMAL SUBUNIT PROTEIN BL21M"/>
    <property type="match status" value="1"/>
</dbReference>
<protein>
    <recommendedName>
        <fullName evidence="6">Large ribosomal subunit protein bL21</fullName>
    </recommendedName>
</protein>
<dbReference type="HAMAP" id="MF_01363">
    <property type="entry name" value="Ribosomal_bL21"/>
    <property type="match status" value="1"/>
</dbReference>
<dbReference type="GO" id="GO:0003735">
    <property type="term" value="F:structural constituent of ribosome"/>
    <property type="evidence" value="ECO:0007669"/>
    <property type="project" value="InterPro"/>
</dbReference>
<dbReference type="Proteomes" id="UP000266273">
    <property type="component" value="Unassembled WGS sequence"/>
</dbReference>
<dbReference type="GO" id="GO:1990904">
    <property type="term" value="C:ribonucleoprotein complex"/>
    <property type="evidence" value="ECO:0007669"/>
    <property type="project" value="UniProtKB-KW"/>
</dbReference>
<dbReference type="Gene3D" id="1.10.150.20">
    <property type="entry name" value="5' to 3' exonuclease, C-terminal subdomain"/>
    <property type="match status" value="1"/>
</dbReference>
<organism evidence="9 10">
    <name type="scientific">Dichotomicrobium thermohalophilum</name>
    <dbReference type="NCBI Taxonomy" id="933063"/>
    <lineage>
        <taxon>Bacteria</taxon>
        <taxon>Pseudomonadati</taxon>
        <taxon>Pseudomonadota</taxon>
        <taxon>Alphaproteobacteria</taxon>
        <taxon>Hyphomicrobiales</taxon>
        <taxon>Hyphomicrobiaceae</taxon>
        <taxon>Dichotomicrobium</taxon>
    </lineage>
</organism>
<dbReference type="NCBIfam" id="NF008916">
    <property type="entry name" value="PRK12278.1-4"/>
    <property type="match status" value="1"/>
</dbReference>
<evidence type="ECO:0000256" key="6">
    <source>
        <dbReference type="HAMAP-Rule" id="MF_01363"/>
    </source>
</evidence>
<keyword evidence="3 6" id="KW-0694">RNA-binding</keyword>
<evidence type="ECO:0000313" key="10">
    <source>
        <dbReference type="Proteomes" id="UP000266273"/>
    </source>
</evidence>
<dbReference type="PANTHER" id="PTHR21349">
    <property type="entry name" value="50S RIBOSOMAL PROTEIN L21"/>
    <property type="match status" value="1"/>
</dbReference>
<dbReference type="Pfam" id="PF00829">
    <property type="entry name" value="Ribosomal_L21p"/>
    <property type="match status" value="1"/>
</dbReference>
<evidence type="ECO:0000256" key="4">
    <source>
        <dbReference type="ARBA" id="ARBA00022980"/>
    </source>
</evidence>
<sequence length="238" mass="25585">MYAVIRTGGKQYRVAPNDVLEIEKVEADEGEVIELPEVLMIGKDGAAPQIGAPTIDGARVAAEVLEQGRGEKIIVFKKKRRKNYRRKRGHRQPLTTIRVLEVLEAGQKPGEGVGSAPAKETKGKGKAKKGTEQAPAAGAAEESKAQKKASGKQKPAAPSGFEKLDAPQGEPDNLKALPGVGPKLAEKLNEYGIFHFHQLAAMSEADVEEMDAALNLRGRATRDDWVGQAKQFIEDSSA</sequence>
<keyword evidence="10" id="KW-1185">Reference proteome</keyword>
<gene>
    <name evidence="6" type="primary">rplU</name>
    <name evidence="9" type="ORF">BXY53_2063</name>
</gene>
<feature type="region of interest" description="Disordered" evidence="8">
    <location>
        <begin position="108"/>
        <end position="178"/>
    </location>
</feature>
<dbReference type="NCBIfam" id="TIGR00061">
    <property type="entry name" value="L21"/>
    <property type="match status" value="1"/>
</dbReference>
<dbReference type="GO" id="GO:0006412">
    <property type="term" value="P:translation"/>
    <property type="evidence" value="ECO:0007669"/>
    <property type="project" value="UniProtKB-UniRule"/>
</dbReference>
<comment type="subunit">
    <text evidence="6">Part of the 50S ribosomal subunit. Contacts protein L20.</text>
</comment>
<dbReference type="GO" id="GO:0005840">
    <property type="term" value="C:ribosome"/>
    <property type="evidence" value="ECO:0007669"/>
    <property type="project" value="UniProtKB-KW"/>
</dbReference>
<evidence type="ECO:0000256" key="3">
    <source>
        <dbReference type="ARBA" id="ARBA00022884"/>
    </source>
</evidence>
<reference evidence="9 10" key="1">
    <citation type="submission" date="2018-08" db="EMBL/GenBank/DDBJ databases">
        <title>Genomic Encyclopedia of Archaeal and Bacterial Type Strains, Phase II (KMG-II): from individual species to whole genera.</title>
        <authorList>
            <person name="Goeker M."/>
        </authorList>
    </citation>
    <scope>NUCLEOTIDE SEQUENCE [LARGE SCALE GENOMIC DNA]</scope>
    <source>
        <strain evidence="9 10">DSM 5002</strain>
    </source>
</reference>